<dbReference type="EMBL" id="BORQ01000001">
    <property type="protein sequence ID" value="GIO29826.1"/>
    <property type="molecule type" value="Genomic_DNA"/>
</dbReference>
<proteinExistence type="predicted"/>
<sequence length="63" mass="7234">MIYRNKGIGWVAYLEYWKYGSTQRAHLHYEIRIDGSPVDIVALSHGIQPYHSRYGNIGAKILG</sequence>
<reference evidence="1" key="1">
    <citation type="submission" date="2021-03" db="EMBL/GenBank/DDBJ databases">
        <title>Antimicrobial resistance genes in bacteria isolated from Japanese honey, and their potential for conferring macrolide and lincosamide resistance in the American foulbrood pathogen Paenibacillus larvae.</title>
        <authorList>
            <person name="Okamoto M."/>
            <person name="Kumagai M."/>
            <person name="Kanamori H."/>
            <person name="Takamatsu D."/>
        </authorList>
    </citation>
    <scope>NUCLEOTIDE SEQUENCE</scope>
    <source>
        <strain evidence="1">J2TS6</strain>
    </source>
</reference>
<comment type="caution">
    <text evidence="1">The sequence shown here is derived from an EMBL/GenBank/DDBJ whole genome shotgun (WGS) entry which is preliminary data.</text>
</comment>
<protein>
    <submittedName>
        <fullName evidence="1">Uncharacterized protein</fullName>
    </submittedName>
</protein>
<evidence type="ECO:0000313" key="2">
    <source>
        <dbReference type="Proteomes" id="UP000679779"/>
    </source>
</evidence>
<dbReference type="Proteomes" id="UP000679779">
    <property type="component" value="Unassembled WGS sequence"/>
</dbReference>
<name>A0A919XBX2_9BACL</name>
<dbReference type="AlphaFoldDB" id="A0A919XBX2"/>
<accession>A0A919XBX2</accession>
<gene>
    <name evidence="1" type="ORF">J2TS6_09670</name>
</gene>
<keyword evidence="2" id="KW-1185">Reference proteome</keyword>
<evidence type="ECO:0000313" key="1">
    <source>
        <dbReference type="EMBL" id="GIO29826.1"/>
    </source>
</evidence>
<organism evidence="1 2">
    <name type="scientific">Paenibacillus albilobatus</name>
    <dbReference type="NCBI Taxonomy" id="2716884"/>
    <lineage>
        <taxon>Bacteria</taxon>
        <taxon>Bacillati</taxon>
        <taxon>Bacillota</taxon>
        <taxon>Bacilli</taxon>
        <taxon>Bacillales</taxon>
        <taxon>Paenibacillaceae</taxon>
        <taxon>Paenibacillus</taxon>
    </lineage>
</organism>